<dbReference type="Gene3D" id="3.40.50.300">
    <property type="entry name" value="P-loop containing nucleotide triphosphate hydrolases"/>
    <property type="match status" value="1"/>
</dbReference>
<dbReference type="InterPro" id="IPR008921">
    <property type="entry name" value="DNA_pol3_clamp-load_cplx_C"/>
</dbReference>
<dbReference type="GO" id="GO:0006261">
    <property type="term" value="P:DNA-templated DNA replication"/>
    <property type="evidence" value="ECO:0007669"/>
    <property type="project" value="TreeGrafter"/>
</dbReference>
<dbReference type="AlphaFoldDB" id="A0A916Q9S3"/>
<comment type="catalytic activity">
    <reaction evidence="7">
        <text>DNA(n) + a 2'-deoxyribonucleoside 5'-triphosphate = DNA(n+1) + diphosphate</text>
        <dbReference type="Rhea" id="RHEA:22508"/>
        <dbReference type="Rhea" id="RHEA-COMP:17339"/>
        <dbReference type="Rhea" id="RHEA-COMP:17340"/>
        <dbReference type="ChEBI" id="CHEBI:33019"/>
        <dbReference type="ChEBI" id="CHEBI:61560"/>
        <dbReference type="ChEBI" id="CHEBI:173112"/>
        <dbReference type="EC" id="2.7.7.7"/>
    </reaction>
</comment>
<evidence type="ECO:0000313" key="9">
    <source>
        <dbReference type="EMBL" id="GFO85295.1"/>
    </source>
</evidence>
<evidence type="ECO:0000256" key="5">
    <source>
        <dbReference type="ARBA" id="ARBA00022705"/>
    </source>
</evidence>
<keyword evidence="4" id="KW-0548">Nucleotidyltransferase</keyword>
<dbReference type="GO" id="GO:0003887">
    <property type="term" value="F:DNA-directed DNA polymerase activity"/>
    <property type="evidence" value="ECO:0007669"/>
    <property type="project" value="InterPro"/>
</dbReference>
<protein>
    <recommendedName>
        <fullName evidence="2">DNA polymerase III subunit delta'</fullName>
        <ecNumber evidence="1">2.7.7.7</ecNumber>
    </recommendedName>
</protein>
<dbReference type="SMART" id="SM00382">
    <property type="entry name" value="AAA"/>
    <property type="match status" value="1"/>
</dbReference>
<comment type="caution">
    <text evidence="9">The sequence shown here is derived from an EMBL/GenBank/DDBJ whole genome shotgun (WGS) entry which is preliminary data.</text>
</comment>
<dbReference type="PANTHER" id="PTHR11669">
    <property type="entry name" value="REPLICATION FACTOR C / DNA POLYMERASE III GAMMA-TAU SUBUNIT"/>
    <property type="match status" value="1"/>
</dbReference>
<dbReference type="Pfam" id="PF13177">
    <property type="entry name" value="DNA_pol3_delta2"/>
    <property type="match status" value="1"/>
</dbReference>
<dbReference type="InterPro" id="IPR004622">
    <property type="entry name" value="DNA_pol_HolB"/>
</dbReference>
<gene>
    <name evidence="9" type="primary">holB</name>
    <name evidence="9" type="ORF">ANBU17_16420</name>
</gene>
<dbReference type="Pfam" id="PF09115">
    <property type="entry name" value="DNApol3-delta_C"/>
    <property type="match status" value="1"/>
</dbReference>
<dbReference type="SUPFAM" id="SSF48019">
    <property type="entry name" value="post-AAA+ oligomerization domain-like"/>
    <property type="match status" value="1"/>
</dbReference>
<dbReference type="FunFam" id="3.40.50.300:FF:001255">
    <property type="entry name" value="DNA polymerase III subunit delta"/>
    <property type="match status" value="1"/>
</dbReference>
<evidence type="ECO:0000256" key="7">
    <source>
        <dbReference type="ARBA" id="ARBA00049244"/>
    </source>
</evidence>
<name>A0A916Q9S3_9FIRM</name>
<evidence type="ECO:0000256" key="4">
    <source>
        <dbReference type="ARBA" id="ARBA00022695"/>
    </source>
</evidence>
<dbReference type="Proteomes" id="UP000613208">
    <property type="component" value="Unassembled WGS sequence"/>
</dbReference>
<keyword evidence="3" id="KW-0808">Transferase</keyword>
<dbReference type="InterPro" id="IPR027417">
    <property type="entry name" value="P-loop_NTPase"/>
</dbReference>
<organism evidence="9 10">
    <name type="scientific">Anaerostipes butyraticus</name>
    <dbReference type="NCBI Taxonomy" id="645466"/>
    <lineage>
        <taxon>Bacteria</taxon>
        <taxon>Bacillati</taxon>
        <taxon>Bacillota</taxon>
        <taxon>Clostridia</taxon>
        <taxon>Lachnospirales</taxon>
        <taxon>Lachnospiraceae</taxon>
        <taxon>Anaerostipes</taxon>
    </lineage>
</organism>
<evidence type="ECO:0000256" key="2">
    <source>
        <dbReference type="ARBA" id="ARBA00014363"/>
    </source>
</evidence>
<dbReference type="NCBIfam" id="TIGR00678">
    <property type="entry name" value="holB"/>
    <property type="match status" value="1"/>
</dbReference>
<keyword evidence="10" id="KW-1185">Reference proteome</keyword>
<evidence type="ECO:0000313" key="10">
    <source>
        <dbReference type="Proteomes" id="UP000613208"/>
    </source>
</evidence>
<keyword evidence="5" id="KW-0235">DNA replication</keyword>
<dbReference type="CDD" id="cd00009">
    <property type="entry name" value="AAA"/>
    <property type="match status" value="1"/>
</dbReference>
<dbReference type="EMBL" id="BLYI01000034">
    <property type="protein sequence ID" value="GFO85295.1"/>
    <property type="molecule type" value="Genomic_DNA"/>
</dbReference>
<dbReference type="GO" id="GO:0008408">
    <property type="term" value="F:3'-5' exonuclease activity"/>
    <property type="evidence" value="ECO:0007669"/>
    <property type="project" value="InterPro"/>
</dbReference>
<evidence type="ECO:0000256" key="3">
    <source>
        <dbReference type="ARBA" id="ARBA00022679"/>
    </source>
</evidence>
<evidence type="ECO:0000259" key="8">
    <source>
        <dbReference type="SMART" id="SM00382"/>
    </source>
</evidence>
<dbReference type="SUPFAM" id="SSF52540">
    <property type="entry name" value="P-loop containing nucleoside triphosphate hydrolases"/>
    <property type="match status" value="1"/>
</dbReference>
<dbReference type="InterPro" id="IPR003593">
    <property type="entry name" value="AAA+_ATPase"/>
</dbReference>
<proteinExistence type="predicted"/>
<accession>A0A916Q9S3</accession>
<dbReference type="EC" id="2.7.7.7" evidence="1"/>
<dbReference type="PANTHER" id="PTHR11669:SF8">
    <property type="entry name" value="DNA POLYMERASE III SUBUNIT DELTA"/>
    <property type="match status" value="1"/>
</dbReference>
<dbReference type="InterPro" id="IPR050238">
    <property type="entry name" value="DNA_Rep/Repair_Clamp_Loader"/>
</dbReference>
<dbReference type="GO" id="GO:0003677">
    <property type="term" value="F:DNA binding"/>
    <property type="evidence" value="ECO:0007669"/>
    <property type="project" value="InterPro"/>
</dbReference>
<keyword evidence="6" id="KW-0239">DNA-directed DNA polymerase</keyword>
<sequence>MNSFGTVIGHEKIIAHFEEAIKMGKVSHAYLLSGEDGSGKMTLAKAFAKALLCEHQTGCGECTACRQVDSGNHPDLIYITHEKYEIRVDEIRKGINDTINIKPYSSNYKIYIIDDADRMNQGAQNALLKTLEEPPAYAVIILLTNNKDRLLDTILSRCVTMTLGSVREEKIVQYLKDHTEAKDEDIKFAASFSLGNIGKAMHVVNTPEFKEMFQEAMNILIHIKTIEVYEIIAYLKDLKAYKDEIYDFLDVLTVWYRDMLMLKTTGSLNHLIYKDKYRQLKEQEIYISFEGISHILDEIKKARRRLAANVNFEVALEMLLLTMKENGKVW</sequence>
<evidence type="ECO:0000256" key="6">
    <source>
        <dbReference type="ARBA" id="ARBA00022932"/>
    </source>
</evidence>
<evidence type="ECO:0000256" key="1">
    <source>
        <dbReference type="ARBA" id="ARBA00012417"/>
    </source>
</evidence>
<dbReference type="InterPro" id="IPR015199">
    <property type="entry name" value="DNA_pol_III_delta_C"/>
</dbReference>
<feature type="domain" description="AAA+ ATPase" evidence="8">
    <location>
        <begin position="26"/>
        <end position="166"/>
    </location>
</feature>
<reference evidence="9" key="1">
    <citation type="submission" date="2020-06" db="EMBL/GenBank/DDBJ databases">
        <title>Characterization of fructooligosaccharide metabolism and fructooligosaccharide-degrading enzymes in human commensal butyrate producers.</title>
        <authorList>
            <person name="Tanno H."/>
            <person name="Fujii T."/>
            <person name="Hirano K."/>
            <person name="Maeno S."/>
            <person name="Tonozuka T."/>
            <person name="Sakamoto M."/>
            <person name="Ohkuma M."/>
            <person name="Tochio T."/>
            <person name="Endo A."/>
        </authorList>
    </citation>
    <scope>NUCLEOTIDE SEQUENCE</scope>
    <source>
        <strain evidence="9">JCM 17466</strain>
    </source>
</reference>
<dbReference type="RefSeq" id="WP_201311005.1">
    <property type="nucleotide sequence ID" value="NZ_BLYI01000034.1"/>
</dbReference>